<accession>A0A0G0JIQ7</accession>
<reference evidence="1 2" key="1">
    <citation type="journal article" date="2015" name="Nature">
        <title>rRNA introns, odd ribosomes, and small enigmatic genomes across a large radiation of phyla.</title>
        <authorList>
            <person name="Brown C.T."/>
            <person name="Hug L.A."/>
            <person name="Thomas B.C."/>
            <person name="Sharon I."/>
            <person name="Castelle C.J."/>
            <person name="Singh A."/>
            <person name="Wilkins M.J."/>
            <person name="Williams K.H."/>
            <person name="Banfield J.F."/>
        </authorList>
    </citation>
    <scope>NUCLEOTIDE SEQUENCE [LARGE SCALE GENOMIC DNA]</scope>
</reference>
<proteinExistence type="predicted"/>
<gene>
    <name evidence="1" type="ORF">US42_C0003G0023</name>
</gene>
<dbReference type="AlphaFoldDB" id="A0A0G0JIQ7"/>
<evidence type="ECO:0000313" key="2">
    <source>
        <dbReference type="Proteomes" id="UP000034849"/>
    </source>
</evidence>
<dbReference type="Proteomes" id="UP000034849">
    <property type="component" value="Unassembled WGS sequence"/>
</dbReference>
<evidence type="ECO:0000313" key="1">
    <source>
        <dbReference type="EMBL" id="KKQ27966.1"/>
    </source>
</evidence>
<name>A0A0G0JIQ7_9BACT</name>
<sequence length="51" mass="5721">MSIILQIKDSVNPFGCVLSSSLNDLGVEDRVDSDEQKSQEPTIILLFPKHY</sequence>
<comment type="caution">
    <text evidence="1">The sequence shown here is derived from an EMBL/GenBank/DDBJ whole genome shotgun (WGS) entry which is preliminary data.</text>
</comment>
<protein>
    <submittedName>
        <fullName evidence="1">Uncharacterized protein</fullName>
    </submittedName>
</protein>
<organism evidence="1 2">
    <name type="scientific">Candidatus Magasanikbacteria bacterium GW2011_GWC2_37_14</name>
    <dbReference type="NCBI Taxonomy" id="1619046"/>
    <lineage>
        <taxon>Bacteria</taxon>
        <taxon>Candidatus Magasanikiibacteriota</taxon>
    </lineage>
</organism>
<dbReference type="EMBL" id="LBSX01000003">
    <property type="protein sequence ID" value="KKQ27966.1"/>
    <property type="molecule type" value="Genomic_DNA"/>
</dbReference>